<gene>
    <name evidence="2" type="ORF">M0639_27590</name>
</gene>
<dbReference type="AlphaFoldDB" id="A0AB38RC89"/>
<dbReference type="Proteomes" id="UP000831484">
    <property type="component" value="Chromosome"/>
</dbReference>
<sequence>MKTRISRAVLVVTASLAVLIPVSASTASAAPTGCTTGGGNAYSTAYCSGGSGRYWAWANCKMTTWPYWTATVHGGSKAAKSGQHATVLCPPLYLVINRGVGVAN</sequence>
<reference evidence="3" key="1">
    <citation type="journal article" date="2022" name="Environ. Microbiol.">
        <title>Functional analysis, diversity, and distribution of carbendazim hydrolases MheI and CbmA, responsible for the initial step in carbendazim degradation.</title>
        <authorList>
            <person name="Zhang M."/>
            <person name="Bai X."/>
            <person name="Li Q."/>
            <person name="Zhang L."/>
            <person name="Zhu Q."/>
            <person name="Gao S."/>
            <person name="Ke Z."/>
            <person name="Jiang M."/>
            <person name="Hu J."/>
            <person name="Qiu J."/>
            <person name="Hong Q."/>
        </authorList>
    </citation>
    <scope>NUCLEOTIDE SEQUENCE [LARGE SCALE GENOMIC DNA]</scope>
    <source>
        <strain evidence="3">djl-6</strain>
    </source>
</reference>
<proteinExistence type="predicted"/>
<feature type="chain" id="PRO_5044285112" evidence="1">
    <location>
        <begin position="30"/>
        <end position="104"/>
    </location>
</feature>
<evidence type="ECO:0000256" key="1">
    <source>
        <dbReference type="SAM" id="SignalP"/>
    </source>
</evidence>
<dbReference type="RefSeq" id="WP_064075066.1">
    <property type="nucleotide sequence ID" value="NZ_CP096563.1"/>
</dbReference>
<evidence type="ECO:0000313" key="2">
    <source>
        <dbReference type="EMBL" id="UPU42747.1"/>
    </source>
</evidence>
<accession>A0AB38RC89</accession>
<evidence type="ECO:0000313" key="3">
    <source>
        <dbReference type="Proteomes" id="UP000831484"/>
    </source>
</evidence>
<organism evidence="2 3">
    <name type="scientific">Rhodococcus qingshengii JCM 15477</name>
    <dbReference type="NCBI Taxonomy" id="1303681"/>
    <lineage>
        <taxon>Bacteria</taxon>
        <taxon>Bacillati</taxon>
        <taxon>Actinomycetota</taxon>
        <taxon>Actinomycetes</taxon>
        <taxon>Mycobacteriales</taxon>
        <taxon>Nocardiaceae</taxon>
        <taxon>Rhodococcus</taxon>
        <taxon>Rhodococcus erythropolis group</taxon>
    </lineage>
</organism>
<dbReference type="EMBL" id="CP096563">
    <property type="protein sequence ID" value="UPU42747.1"/>
    <property type="molecule type" value="Genomic_DNA"/>
</dbReference>
<name>A0AB38RC89_RHOSG</name>
<keyword evidence="1" id="KW-0732">Signal</keyword>
<keyword evidence="3" id="KW-1185">Reference proteome</keyword>
<feature type="signal peptide" evidence="1">
    <location>
        <begin position="1"/>
        <end position="29"/>
    </location>
</feature>
<protein>
    <submittedName>
        <fullName evidence="2">Uncharacterized protein</fullName>
    </submittedName>
</protein>